<dbReference type="Proteomes" id="UP000228920">
    <property type="component" value="Unassembled WGS sequence"/>
</dbReference>
<organism evidence="1 2">
    <name type="scientific">candidate division WWE3 bacterium CG_4_10_14_0_2_um_filter_41_14</name>
    <dbReference type="NCBI Taxonomy" id="1975072"/>
    <lineage>
        <taxon>Bacteria</taxon>
        <taxon>Katanobacteria</taxon>
    </lineage>
</organism>
<sequence>MTDGMIIIVFPDGRSKHFKVSFYGGFTVHEYIKHMAKTEEELEKIARYDYTVWVNGIPRYEFFVLETTLLEITLKIETKMPNPYPVEN</sequence>
<reference evidence="2" key="1">
    <citation type="submission" date="2017-09" db="EMBL/GenBank/DDBJ databases">
        <title>Depth-based differentiation of microbial function through sediment-hosted aquifers and enrichment of novel symbionts in the deep terrestrial subsurface.</title>
        <authorList>
            <person name="Probst A.J."/>
            <person name="Ladd B."/>
            <person name="Jarett J.K."/>
            <person name="Geller-Mcgrath D.E."/>
            <person name="Sieber C.M.K."/>
            <person name="Emerson J.B."/>
            <person name="Anantharaman K."/>
            <person name="Thomas B.C."/>
            <person name="Malmstrom R."/>
            <person name="Stieglmeier M."/>
            <person name="Klingl A."/>
            <person name="Woyke T."/>
            <person name="Ryan C.M."/>
            <person name="Banfield J.F."/>
        </authorList>
    </citation>
    <scope>NUCLEOTIDE SEQUENCE [LARGE SCALE GENOMIC DNA]</scope>
</reference>
<evidence type="ECO:0000313" key="1">
    <source>
        <dbReference type="EMBL" id="PIZ45561.1"/>
    </source>
</evidence>
<proteinExistence type="predicted"/>
<dbReference type="EMBL" id="PFNL01000131">
    <property type="protein sequence ID" value="PIZ45561.1"/>
    <property type="molecule type" value="Genomic_DNA"/>
</dbReference>
<evidence type="ECO:0000313" key="2">
    <source>
        <dbReference type="Proteomes" id="UP000228920"/>
    </source>
</evidence>
<gene>
    <name evidence="1" type="ORF">COY32_05095</name>
</gene>
<name>A0A2M7TH97_UNCKA</name>
<accession>A0A2M7TH97</accession>
<protein>
    <submittedName>
        <fullName evidence="1">Uncharacterized protein</fullName>
    </submittedName>
</protein>
<dbReference type="AlphaFoldDB" id="A0A2M7TH97"/>
<comment type="caution">
    <text evidence="1">The sequence shown here is derived from an EMBL/GenBank/DDBJ whole genome shotgun (WGS) entry which is preliminary data.</text>
</comment>